<keyword evidence="2" id="KW-0732">Signal</keyword>
<gene>
    <name evidence="3" type="ORF">BWQ96_07702</name>
</gene>
<comment type="caution">
    <text evidence="3">The sequence shown here is derived from an EMBL/GenBank/DDBJ whole genome shotgun (WGS) entry which is preliminary data.</text>
</comment>
<feature type="compositionally biased region" description="Basic and acidic residues" evidence="1">
    <location>
        <begin position="178"/>
        <end position="197"/>
    </location>
</feature>
<feature type="region of interest" description="Disordered" evidence="1">
    <location>
        <begin position="150"/>
        <end position="203"/>
    </location>
</feature>
<name>A0A2V3IN45_9FLOR</name>
<dbReference type="EMBL" id="NBIV01000158">
    <property type="protein sequence ID" value="PXF42540.1"/>
    <property type="molecule type" value="Genomic_DNA"/>
</dbReference>
<keyword evidence="4" id="KW-1185">Reference proteome</keyword>
<evidence type="ECO:0000256" key="1">
    <source>
        <dbReference type="SAM" id="MobiDB-lite"/>
    </source>
</evidence>
<proteinExistence type="predicted"/>
<dbReference type="Proteomes" id="UP000247409">
    <property type="component" value="Unassembled WGS sequence"/>
</dbReference>
<sequence>MDSRLINFMPHLFLLLILTQTSFPAVQAASNSFARCRIQSDCTPNLQCISINSSTDCSQTSSYCACLPQTIQQATCNSSSDCSETETCIPVPGRVSSVIKFPDVSVCVHNSQMDFVDLTPCSSVAGCPSHATCVTILFFSFCAASSSAEPPITQSPAPEPSLEPEIPDSTPVAAPLHLEQDSPKQTEDGRDQEQREDQPDDIDGVPVCIAAKSLQHLPENMLLYSKHIPARVLCDAQQSCATPGHMVLYNGRPMMMRTYCQLVQCRSAVMPVNSVRYQWRWRLDSHTHGLSFLAFAARYQTRVEEHMLRTAVRVGL</sequence>
<accession>A0A2V3IN45</accession>
<evidence type="ECO:0000313" key="4">
    <source>
        <dbReference type="Proteomes" id="UP000247409"/>
    </source>
</evidence>
<evidence type="ECO:0000256" key="2">
    <source>
        <dbReference type="SAM" id="SignalP"/>
    </source>
</evidence>
<feature type="chain" id="PRO_5015876624" evidence="2">
    <location>
        <begin position="29"/>
        <end position="316"/>
    </location>
</feature>
<dbReference type="OrthoDB" id="11322at2759"/>
<reference evidence="3 4" key="1">
    <citation type="journal article" date="2018" name="Mol. Biol. Evol.">
        <title>Analysis of the draft genome of the red seaweed Gracilariopsis chorda provides insights into genome size evolution in Rhodophyta.</title>
        <authorList>
            <person name="Lee J."/>
            <person name="Yang E.C."/>
            <person name="Graf L."/>
            <person name="Yang J.H."/>
            <person name="Qiu H."/>
            <person name="Zel Zion U."/>
            <person name="Chan C.X."/>
            <person name="Stephens T.G."/>
            <person name="Weber A.P.M."/>
            <person name="Boo G.H."/>
            <person name="Boo S.M."/>
            <person name="Kim K.M."/>
            <person name="Shin Y."/>
            <person name="Jung M."/>
            <person name="Lee S.J."/>
            <person name="Yim H.S."/>
            <person name="Lee J.H."/>
            <person name="Bhattacharya D."/>
            <person name="Yoon H.S."/>
        </authorList>
    </citation>
    <scope>NUCLEOTIDE SEQUENCE [LARGE SCALE GENOMIC DNA]</scope>
    <source>
        <strain evidence="3 4">SKKU-2015</strain>
        <tissue evidence="3">Whole body</tissue>
    </source>
</reference>
<protein>
    <submittedName>
        <fullName evidence="3">Uncharacterized protein</fullName>
    </submittedName>
</protein>
<evidence type="ECO:0000313" key="3">
    <source>
        <dbReference type="EMBL" id="PXF42540.1"/>
    </source>
</evidence>
<dbReference type="AlphaFoldDB" id="A0A2V3IN45"/>
<organism evidence="3 4">
    <name type="scientific">Gracilariopsis chorda</name>
    <dbReference type="NCBI Taxonomy" id="448386"/>
    <lineage>
        <taxon>Eukaryota</taxon>
        <taxon>Rhodophyta</taxon>
        <taxon>Florideophyceae</taxon>
        <taxon>Rhodymeniophycidae</taxon>
        <taxon>Gracilariales</taxon>
        <taxon>Gracilariaceae</taxon>
        <taxon>Gracilariopsis</taxon>
    </lineage>
</organism>
<feature type="signal peptide" evidence="2">
    <location>
        <begin position="1"/>
        <end position="28"/>
    </location>
</feature>